<evidence type="ECO:0000313" key="6">
    <source>
        <dbReference type="EMBL" id="HIU69611.1"/>
    </source>
</evidence>
<dbReference type="PANTHER" id="PTHR30055">
    <property type="entry name" value="HTH-TYPE TRANSCRIPTIONAL REGULATOR RUTR"/>
    <property type="match status" value="1"/>
</dbReference>
<evidence type="ECO:0000256" key="4">
    <source>
        <dbReference type="PROSITE-ProRule" id="PRU00335"/>
    </source>
</evidence>
<reference evidence="6" key="2">
    <citation type="journal article" date="2021" name="PeerJ">
        <title>Extensive microbial diversity within the chicken gut microbiome revealed by metagenomics and culture.</title>
        <authorList>
            <person name="Gilroy R."/>
            <person name="Ravi A."/>
            <person name="Getino M."/>
            <person name="Pursley I."/>
            <person name="Horton D.L."/>
            <person name="Alikhan N.F."/>
            <person name="Baker D."/>
            <person name="Gharbi K."/>
            <person name="Hall N."/>
            <person name="Watson M."/>
            <person name="Adriaenssens E.M."/>
            <person name="Foster-Nyarko E."/>
            <person name="Jarju S."/>
            <person name="Secka A."/>
            <person name="Antonio M."/>
            <person name="Oren A."/>
            <person name="Chaudhuri R.R."/>
            <person name="La Ragione R."/>
            <person name="Hildebrand F."/>
            <person name="Pallen M.J."/>
        </authorList>
    </citation>
    <scope>NUCLEOTIDE SEQUENCE</scope>
    <source>
        <strain evidence="6">CHK176-6737</strain>
    </source>
</reference>
<sequence>MGTNGSATRAAILAAGQEEFLKNGFSGASLRRIAAHAGVTTGAFYGCFASKAALFDALVGEHAAACMAQFKAAQAQFAALPPEQQFDNLGKISGDCMDWMLDYVYAHPEAFKLIICCAQGTQYDRFIHEMVEIEVQSTHDFMQVLRGLGKDVPNVDPKLEHILVSGMFSAFFELVQHDMPKEQAVEYVRELRAFYTAGWLKIMGL</sequence>
<dbReference type="SUPFAM" id="SSF46689">
    <property type="entry name" value="Homeodomain-like"/>
    <property type="match status" value="1"/>
</dbReference>
<name>A0A9D1MUZ5_9FIRM</name>
<dbReference type="PRINTS" id="PR00455">
    <property type="entry name" value="HTHTETR"/>
</dbReference>
<dbReference type="GO" id="GO:0000976">
    <property type="term" value="F:transcription cis-regulatory region binding"/>
    <property type="evidence" value="ECO:0007669"/>
    <property type="project" value="TreeGrafter"/>
</dbReference>
<evidence type="ECO:0000256" key="3">
    <source>
        <dbReference type="ARBA" id="ARBA00023163"/>
    </source>
</evidence>
<dbReference type="Pfam" id="PF00440">
    <property type="entry name" value="TetR_N"/>
    <property type="match status" value="1"/>
</dbReference>
<comment type="caution">
    <text evidence="6">The sequence shown here is derived from an EMBL/GenBank/DDBJ whole genome shotgun (WGS) entry which is preliminary data.</text>
</comment>
<dbReference type="GO" id="GO:0003700">
    <property type="term" value="F:DNA-binding transcription factor activity"/>
    <property type="evidence" value="ECO:0007669"/>
    <property type="project" value="TreeGrafter"/>
</dbReference>
<dbReference type="EMBL" id="DVNM01000035">
    <property type="protein sequence ID" value="HIU69611.1"/>
    <property type="molecule type" value="Genomic_DNA"/>
</dbReference>
<dbReference type="InterPro" id="IPR009057">
    <property type="entry name" value="Homeodomain-like_sf"/>
</dbReference>
<evidence type="ECO:0000313" key="7">
    <source>
        <dbReference type="Proteomes" id="UP000824125"/>
    </source>
</evidence>
<feature type="DNA-binding region" description="H-T-H motif" evidence="4">
    <location>
        <begin position="29"/>
        <end position="48"/>
    </location>
</feature>
<keyword evidence="3" id="KW-0804">Transcription</keyword>
<accession>A0A9D1MUZ5</accession>
<evidence type="ECO:0000259" key="5">
    <source>
        <dbReference type="PROSITE" id="PS50977"/>
    </source>
</evidence>
<organism evidence="6 7">
    <name type="scientific">Candidatus Scybalenecus merdavium</name>
    <dbReference type="NCBI Taxonomy" id="2840939"/>
    <lineage>
        <taxon>Bacteria</taxon>
        <taxon>Bacillati</taxon>
        <taxon>Bacillota</taxon>
        <taxon>Clostridia</taxon>
        <taxon>Eubacteriales</taxon>
        <taxon>Oscillospiraceae</taxon>
        <taxon>Oscillospiraceae incertae sedis</taxon>
        <taxon>Candidatus Scybalenecus</taxon>
    </lineage>
</organism>
<proteinExistence type="predicted"/>
<dbReference type="InterPro" id="IPR050109">
    <property type="entry name" value="HTH-type_TetR-like_transc_reg"/>
</dbReference>
<keyword evidence="1" id="KW-0805">Transcription regulation</keyword>
<dbReference type="PANTHER" id="PTHR30055:SF234">
    <property type="entry name" value="HTH-TYPE TRANSCRIPTIONAL REGULATOR BETI"/>
    <property type="match status" value="1"/>
</dbReference>
<gene>
    <name evidence="6" type="ORF">IAD23_06605</name>
</gene>
<keyword evidence="2 4" id="KW-0238">DNA-binding</keyword>
<protein>
    <submittedName>
        <fullName evidence="6">TetR/AcrR family transcriptional regulator</fullName>
    </submittedName>
</protein>
<dbReference type="PROSITE" id="PS50977">
    <property type="entry name" value="HTH_TETR_2"/>
    <property type="match status" value="1"/>
</dbReference>
<dbReference type="AlphaFoldDB" id="A0A9D1MUZ5"/>
<dbReference type="Gene3D" id="1.10.357.10">
    <property type="entry name" value="Tetracycline Repressor, domain 2"/>
    <property type="match status" value="1"/>
</dbReference>
<feature type="domain" description="HTH tetR-type" evidence="5">
    <location>
        <begin position="6"/>
        <end position="66"/>
    </location>
</feature>
<dbReference type="InterPro" id="IPR001647">
    <property type="entry name" value="HTH_TetR"/>
</dbReference>
<dbReference type="Proteomes" id="UP000824125">
    <property type="component" value="Unassembled WGS sequence"/>
</dbReference>
<reference evidence="6" key="1">
    <citation type="submission" date="2020-10" db="EMBL/GenBank/DDBJ databases">
        <authorList>
            <person name="Gilroy R."/>
        </authorList>
    </citation>
    <scope>NUCLEOTIDE SEQUENCE</scope>
    <source>
        <strain evidence="6">CHK176-6737</strain>
    </source>
</reference>
<evidence type="ECO:0000256" key="2">
    <source>
        <dbReference type="ARBA" id="ARBA00023125"/>
    </source>
</evidence>
<evidence type="ECO:0000256" key="1">
    <source>
        <dbReference type="ARBA" id="ARBA00023015"/>
    </source>
</evidence>